<keyword evidence="2" id="KW-0645">Protease</keyword>
<evidence type="ECO:0000313" key="3">
    <source>
        <dbReference type="Proteomes" id="UP000034883"/>
    </source>
</evidence>
<dbReference type="Proteomes" id="UP000034883">
    <property type="component" value="Chromosome"/>
</dbReference>
<dbReference type="OrthoDB" id="9803993at2"/>
<organism evidence="2 3">
    <name type="scientific">Sandaracinus amylolyticus</name>
    <dbReference type="NCBI Taxonomy" id="927083"/>
    <lineage>
        <taxon>Bacteria</taxon>
        <taxon>Pseudomonadati</taxon>
        <taxon>Myxococcota</taxon>
        <taxon>Polyangia</taxon>
        <taxon>Polyangiales</taxon>
        <taxon>Sandaracinaceae</taxon>
        <taxon>Sandaracinus</taxon>
    </lineage>
</organism>
<evidence type="ECO:0000256" key="1">
    <source>
        <dbReference type="ARBA" id="ARBA00022723"/>
    </source>
</evidence>
<dbReference type="Pfam" id="PF02073">
    <property type="entry name" value="Peptidase_M29"/>
    <property type="match status" value="1"/>
</dbReference>
<keyword evidence="2" id="KW-0378">Hydrolase</keyword>
<keyword evidence="2" id="KW-0031">Aminopeptidase</keyword>
<protein>
    <submittedName>
        <fullName evidence="2">Aminopeptidase</fullName>
    </submittedName>
</protein>
<keyword evidence="1" id="KW-0479">Metal-binding</keyword>
<sequence length="336" mass="35019">MSATALSRVTVSQLDLAAREVVGSALAVREREVVAIFADATSVRMGDALARAVEARGAEPRMIWLDDLGPRPLLELPVGIDVVLEGMTASAFVASAPAPEITMRRALLAKLTGQRVRHAHMPGVSHLAFVRGLRVDYDAVAGHGMRLLARLTSSTRITVSSASGTRLRIATSPATRWMPQLGQLEPGRWGNLPAGALYAVPDSIDGVYVANAAVGPHATSSTPVTLYIADGRVVRLAAEDDPVLEQMLRARIESAPNRDRVGLVAIGCNYGIVESTGEAIVDQNMPGLHLALGDAASDVTGVAWSAAGSLPCCAAGTSVVVDGEAIVRSGVLVDPS</sequence>
<gene>
    <name evidence="2" type="ORF">DB32_007669</name>
</gene>
<evidence type="ECO:0000313" key="2">
    <source>
        <dbReference type="EMBL" id="AKF10520.1"/>
    </source>
</evidence>
<dbReference type="InterPro" id="IPR000787">
    <property type="entry name" value="Peptidase_M29"/>
</dbReference>
<reference evidence="2 3" key="1">
    <citation type="submission" date="2015-03" db="EMBL/GenBank/DDBJ databases">
        <title>Genome assembly of Sandaracinus amylolyticus DSM 53668.</title>
        <authorList>
            <person name="Sharma G."/>
            <person name="Subramanian S."/>
        </authorList>
    </citation>
    <scope>NUCLEOTIDE SEQUENCE [LARGE SCALE GENOMIC DNA]</scope>
    <source>
        <strain evidence="2 3">DSM 53668</strain>
    </source>
</reference>
<dbReference type="InterPro" id="IPR052170">
    <property type="entry name" value="M29_Exopeptidase"/>
</dbReference>
<name>A0A0F6YNJ8_9BACT</name>
<proteinExistence type="predicted"/>
<dbReference type="KEGG" id="samy:DB32_007669"/>
<dbReference type="SUPFAM" id="SSF144052">
    <property type="entry name" value="Thermophilic metalloprotease-like"/>
    <property type="match status" value="1"/>
</dbReference>
<keyword evidence="3" id="KW-1185">Reference proteome</keyword>
<dbReference type="RefSeq" id="WP_053237481.1">
    <property type="nucleotide sequence ID" value="NZ_CP011125.1"/>
</dbReference>
<dbReference type="STRING" id="927083.DB32_007669"/>
<dbReference type="EMBL" id="CP011125">
    <property type="protein sequence ID" value="AKF10520.1"/>
    <property type="molecule type" value="Genomic_DNA"/>
</dbReference>
<dbReference type="PANTHER" id="PTHR34448:SF1">
    <property type="entry name" value="BLL6088 PROTEIN"/>
    <property type="match status" value="1"/>
</dbReference>
<accession>A0A0F6YNJ8</accession>
<dbReference type="GO" id="GO:0004177">
    <property type="term" value="F:aminopeptidase activity"/>
    <property type="evidence" value="ECO:0007669"/>
    <property type="project" value="UniProtKB-KW"/>
</dbReference>
<dbReference type="AlphaFoldDB" id="A0A0F6YNJ8"/>
<dbReference type="GO" id="GO:0046872">
    <property type="term" value="F:metal ion binding"/>
    <property type="evidence" value="ECO:0007669"/>
    <property type="project" value="UniProtKB-KW"/>
</dbReference>
<dbReference type="PANTHER" id="PTHR34448">
    <property type="entry name" value="AMINOPEPTIDASE"/>
    <property type="match status" value="1"/>
</dbReference>
<dbReference type="GO" id="GO:0006508">
    <property type="term" value="P:proteolysis"/>
    <property type="evidence" value="ECO:0007669"/>
    <property type="project" value="InterPro"/>
</dbReference>